<sequence length="347" mass="38336">MGIGRRSRSPDTLNCEAPAEKMAKTSDSEHTALDNVKTSAPLNVLRDSGIASMTAQEPMLSKAPSNHTVIAKDSQLPVTRTKRQDWCRWPVCKEYYKTGVCPNEGGGRKDGTACQLAHVREEDEVSVIGDSYVRVCFESMGLVQHIRDQIIARRHAQYLQEKQVKIMRNQISNALMQVPPTPAVNPFVCLTDPLTGIPLNQYFMYNNYVMPDWTSATLLAANKNPYAGTDVNVAKLPPAMSIDTSMLIYPQFLSPAALIPAMNWTDYFAKMSAQYFQQRTEPITPYSWLPMAPVNSQLLNTMVPAHTALTFQPLGALNSVTPPVGVPPQSNVVPSTQATNQLPNVTR</sequence>
<evidence type="ECO:0000313" key="2">
    <source>
        <dbReference type="EMBL" id="VDM32191.1"/>
    </source>
</evidence>
<dbReference type="WBParaSite" id="TTAC_0000775801-mRNA-1">
    <property type="protein sequence ID" value="TTAC_0000775801-mRNA-1"/>
    <property type="gene ID" value="TTAC_0000775801"/>
</dbReference>
<dbReference type="AlphaFoldDB" id="A0A0R3X357"/>
<dbReference type="EMBL" id="UYWX01020400">
    <property type="protein sequence ID" value="VDM32191.1"/>
    <property type="molecule type" value="Genomic_DNA"/>
</dbReference>
<proteinExistence type="predicted"/>
<feature type="region of interest" description="Disordered" evidence="1">
    <location>
        <begin position="327"/>
        <end position="347"/>
    </location>
</feature>
<name>A0A0R3X357_HYDTA</name>
<protein>
    <submittedName>
        <fullName evidence="4">C3H1-type domain-containing protein</fullName>
    </submittedName>
</protein>
<gene>
    <name evidence="2" type="ORF">TTAC_LOCUS7743</name>
</gene>
<keyword evidence="3" id="KW-1185">Reference proteome</keyword>
<evidence type="ECO:0000313" key="4">
    <source>
        <dbReference type="WBParaSite" id="TTAC_0000775801-mRNA-1"/>
    </source>
</evidence>
<evidence type="ECO:0000256" key="1">
    <source>
        <dbReference type="SAM" id="MobiDB-lite"/>
    </source>
</evidence>
<organism evidence="4">
    <name type="scientific">Hydatigena taeniaeformis</name>
    <name type="common">Feline tapeworm</name>
    <name type="synonym">Taenia taeniaeformis</name>
    <dbReference type="NCBI Taxonomy" id="6205"/>
    <lineage>
        <taxon>Eukaryota</taxon>
        <taxon>Metazoa</taxon>
        <taxon>Spiralia</taxon>
        <taxon>Lophotrochozoa</taxon>
        <taxon>Platyhelminthes</taxon>
        <taxon>Cestoda</taxon>
        <taxon>Eucestoda</taxon>
        <taxon>Cyclophyllidea</taxon>
        <taxon>Taeniidae</taxon>
        <taxon>Hydatigera</taxon>
    </lineage>
</organism>
<dbReference type="OrthoDB" id="6252503at2759"/>
<feature type="compositionally biased region" description="Polar residues" evidence="1">
    <location>
        <begin position="328"/>
        <end position="347"/>
    </location>
</feature>
<dbReference type="Proteomes" id="UP000274429">
    <property type="component" value="Unassembled WGS sequence"/>
</dbReference>
<evidence type="ECO:0000313" key="3">
    <source>
        <dbReference type="Proteomes" id="UP000274429"/>
    </source>
</evidence>
<reference evidence="2 3" key="2">
    <citation type="submission" date="2018-11" db="EMBL/GenBank/DDBJ databases">
        <authorList>
            <consortium name="Pathogen Informatics"/>
        </authorList>
    </citation>
    <scope>NUCLEOTIDE SEQUENCE [LARGE SCALE GENOMIC DNA]</scope>
</reference>
<accession>A0A0R3X357</accession>
<reference evidence="4" key="1">
    <citation type="submission" date="2017-02" db="UniProtKB">
        <authorList>
            <consortium name="WormBaseParasite"/>
        </authorList>
    </citation>
    <scope>IDENTIFICATION</scope>
</reference>